<evidence type="ECO:0000313" key="1">
    <source>
        <dbReference type="EMBL" id="OIV42059.1"/>
    </source>
</evidence>
<dbReference type="Proteomes" id="UP000182826">
    <property type="component" value="Unassembled WGS sequence"/>
</dbReference>
<dbReference type="RefSeq" id="WP_071636549.1">
    <property type="nucleotide sequence ID" value="NZ_MLFK01000006.1"/>
</dbReference>
<name>A0A1J7BTL4_FLAJO</name>
<dbReference type="EMBL" id="MLFK01000006">
    <property type="protein sequence ID" value="OIV42059.1"/>
    <property type="molecule type" value="Genomic_DNA"/>
</dbReference>
<organism evidence="1 2">
    <name type="scientific">Flavobacterium johnsoniae</name>
    <name type="common">Cytophaga johnsonae</name>
    <dbReference type="NCBI Taxonomy" id="986"/>
    <lineage>
        <taxon>Bacteria</taxon>
        <taxon>Pseudomonadati</taxon>
        <taxon>Bacteroidota</taxon>
        <taxon>Flavobacteriia</taxon>
        <taxon>Flavobacteriales</taxon>
        <taxon>Flavobacteriaceae</taxon>
        <taxon>Flavobacterium</taxon>
    </lineage>
</organism>
<accession>A0A1J7BTL4</accession>
<dbReference type="OrthoDB" id="1151238at2"/>
<comment type="caution">
    <text evidence="1">The sequence shown here is derived from an EMBL/GenBank/DDBJ whole genome shotgun (WGS) entry which is preliminary data.</text>
</comment>
<protein>
    <submittedName>
        <fullName evidence="1">Uncharacterized protein</fullName>
    </submittedName>
</protein>
<keyword evidence="2" id="KW-1185">Reference proteome</keyword>
<reference evidence="1 2" key="1">
    <citation type="submission" date="2016-10" db="EMBL/GenBank/DDBJ databases">
        <title>Draft Genome Sequence of Rhizobacteria Flavobacterium johnsoniae CI04.</title>
        <authorList>
            <person name="Bravo J.I."/>
            <person name="Lozano G.L."/>
            <person name="Handelsman J."/>
        </authorList>
    </citation>
    <scope>NUCLEOTIDE SEQUENCE [LARGE SCALE GENOMIC DNA]</scope>
    <source>
        <strain evidence="1 2">CI04</strain>
    </source>
</reference>
<evidence type="ECO:0000313" key="2">
    <source>
        <dbReference type="Proteomes" id="UP000182826"/>
    </source>
</evidence>
<gene>
    <name evidence="1" type="ORF">BKM63_10425</name>
</gene>
<dbReference type="AlphaFoldDB" id="A0A1J7BTL4"/>
<sequence>MNNTRKSFFVLLFLLISICGFSQKIKIDKGEIKLDDKTIGFIEGKKPFFRIVSLDKSYGVTVELKKAPNEESLTLPWIELQDEESGKYNELEFKSRKFSAFNYDRSVVYELLDRNYISVEGLNKTAIESFINGESTGISAKRYGVQGEINKAENIADTYKLGIDDFGVIYSIKAQNPDPEDKRIGYIRMTSPSSNGDLKYEVMDLDNNLIATWFARGGSFSGYEKLLNQELITFNGKVFKAAFENRGNPIGYKMSNDITAMNIVRVLIGNGYTLGSPSLLKTK</sequence>
<proteinExistence type="predicted"/>